<evidence type="ECO:0000313" key="5">
    <source>
        <dbReference type="Proteomes" id="UP000678393"/>
    </source>
</evidence>
<name>A0A8S3Z4D9_9EUPU</name>
<feature type="compositionally biased region" description="Polar residues" evidence="1">
    <location>
        <begin position="174"/>
        <end position="183"/>
    </location>
</feature>
<feature type="signal peptide" evidence="3">
    <location>
        <begin position="1"/>
        <end position="26"/>
    </location>
</feature>
<feature type="compositionally biased region" description="Polar residues" evidence="1">
    <location>
        <begin position="75"/>
        <end position="85"/>
    </location>
</feature>
<feature type="chain" id="PRO_5035786640" evidence="3">
    <location>
        <begin position="27"/>
        <end position="365"/>
    </location>
</feature>
<feature type="transmembrane region" description="Helical" evidence="2">
    <location>
        <begin position="341"/>
        <end position="363"/>
    </location>
</feature>
<keyword evidence="2" id="KW-0472">Membrane</keyword>
<gene>
    <name evidence="4" type="ORF">CUNI_LOCUS9931</name>
</gene>
<organism evidence="4 5">
    <name type="scientific">Candidula unifasciata</name>
    <dbReference type="NCBI Taxonomy" id="100452"/>
    <lineage>
        <taxon>Eukaryota</taxon>
        <taxon>Metazoa</taxon>
        <taxon>Spiralia</taxon>
        <taxon>Lophotrochozoa</taxon>
        <taxon>Mollusca</taxon>
        <taxon>Gastropoda</taxon>
        <taxon>Heterobranchia</taxon>
        <taxon>Euthyneura</taxon>
        <taxon>Panpulmonata</taxon>
        <taxon>Eupulmonata</taxon>
        <taxon>Stylommatophora</taxon>
        <taxon>Helicina</taxon>
        <taxon>Helicoidea</taxon>
        <taxon>Geomitridae</taxon>
        <taxon>Candidula</taxon>
    </lineage>
</organism>
<accession>A0A8S3Z4D9</accession>
<feature type="region of interest" description="Disordered" evidence="1">
    <location>
        <begin position="174"/>
        <end position="290"/>
    </location>
</feature>
<keyword evidence="3" id="KW-0732">Signal</keyword>
<feature type="region of interest" description="Disordered" evidence="1">
    <location>
        <begin position="75"/>
        <end position="137"/>
    </location>
</feature>
<reference evidence="4" key="1">
    <citation type="submission" date="2021-04" db="EMBL/GenBank/DDBJ databases">
        <authorList>
            <consortium name="Molecular Ecology Group"/>
        </authorList>
    </citation>
    <scope>NUCLEOTIDE SEQUENCE</scope>
</reference>
<proteinExistence type="predicted"/>
<dbReference type="EMBL" id="CAJHNH020001771">
    <property type="protein sequence ID" value="CAG5124373.1"/>
    <property type="molecule type" value="Genomic_DNA"/>
</dbReference>
<sequence>MNLLQSHFTWIILVLHIIIYAFQVDANVEFQSTRRSSLGNVTFLEEGVGSSGADNKSVLSIGDDQHLQDLSVSLQTSAGKSQSTAAPEPRSVPDSASRVNPKVEETSTLTGHSQENHGFIGKGDLSGADEERDDSKSWSMISATESLDKQGVTVNGGQEMLDALTLTVHRMTASTDDPATQSGLPRMAGAGSTDVDNEYVPSVNGKPGLQNVSFGKNAGASKYRSTATPEPKSLPGNASTAHATAEEISPRDDRHENPGFMDKRGFSGADRELENDSATKGLAKDERGVTVKEEQVQNLANTPTEDPPPQPDLLLLAKLKEIKEMEKTAPKSDAAYQHHVAAIHAVMVVISMMTASCLVRFLWER</sequence>
<feature type="compositionally biased region" description="Basic and acidic residues" evidence="1">
    <location>
        <begin position="244"/>
        <end position="274"/>
    </location>
</feature>
<protein>
    <submittedName>
        <fullName evidence="4">Uncharacterized protein</fullName>
    </submittedName>
</protein>
<keyword evidence="5" id="KW-1185">Reference proteome</keyword>
<evidence type="ECO:0000313" key="4">
    <source>
        <dbReference type="EMBL" id="CAG5124373.1"/>
    </source>
</evidence>
<keyword evidence="2" id="KW-1133">Transmembrane helix</keyword>
<evidence type="ECO:0000256" key="3">
    <source>
        <dbReference type="SAM" id="SignalP"/>
    </source>
</evidence>
<dbReference type="AlphaFoldDB" id="A0A8S3Z4D9"/>
<evidence type="ECO:0000256" key="1">
    <source>
        <dbReference type="SAM" id="MobiDB-lite"/>
    </source>
</evidence>
<keyword evidence="2" id="KW-0812">Transmembrane</keyword>
<comment type="caution">
    <text evidence="4">The sequence shown here is derived from an EMBL/GenBank/DDBJ whole genome shotgun (WGS) entry which is preliminary data.</text>
</comment>
<evidence type="ECO:0000256" key="2">
    <source>
        <dbReference type="SAM" id="Phobius"/>
    </source>
</evidence>
<dbReference type="Proteomes" id="UP000678393">
    <property type="component" value="Unassembled WGS sequence"/>
</dbReference>